<evidence type="ECO:0000313" key="3">
    <source>
        <dbReference type="EMBL" id="CAL1127690.1"/>
    </source>
</evidence>
<reference evidence="2" key="1">
    <citation type="submission" date="2022-10" db="EMBL/GenBank/DDBJ databases">
        <authorList>
            <person name="Chen Y."/>
            <person name="Dougan E. K."/>
            <person name="Chan C."/>
            <person name="Rhodes N."/>
            <person name="Thang M."/>
        </authorList>
    </citation>
    <scope>NUCLEOTIDE SEQUENCE</scope>
</reference>
<proteinExistence type="predicted"/>
<dbReference type="EMBL" id="CAMXCT010000127">
    <property type="protein sequence ID" value="CAI3974315.1"/>
    <property type="molecule type" value="Genomic_DNA"/>
</dbReference>
<name>A0A9P1FGZ7_9DINO</name>
<dbReference type="Proteomes" id="UP001152797">
    <property type="component" value="Unassembled WGS sequence"/>
</dbReference>
<sequence>MVSPGDGALGRYEFVAACEALLADAPGCGNAADLHELFDILDPCLGEVWRQRLEYGTERAAVFLERVSLQEFSRLLKSYRKVPKAVDGHTAAVRLMEERRGIPQTEPGPGLVLSPLAGLRAWMLQHAWIFQDLEAGPESPTVLIRKSMGLLSELWHCRLRFAFKVASVGSVSCRASLTIDQMRKEIRRSNGPVVEGAVGLAYRRWRGRAGKTGFLLATAAGVGGFMAASQRWELKQISSEEILKAFFPGPAADLFSRLPAAIETLQGRLGSDELYIEEKVEGFAMLRRLIDLSCSQRKPYSEARALLDQQSNVSMKVPPEELTEGLQLLPYAEATYEEHLPSLASNSTDIANATEESESAVPHFFLLQTLDGNPACLLVVQGLLMAICFYLLLKAVIDYVAQSASTRIENPFESIAKDSPVASQKWIDYFGFGGGKELGSLEDAFRGSGGGLTSCQWKYVRGVMLKSHRLRQTGIKEQRKSADWKMVELVSVSVTPIFISIMGNFGEAFRQPIQLLAIALSLVSTICQLAPLGRGEVMLTYSAKLETLCWTYWSVTGRFEEERKKNMQTELETEAAKSAKAQGYWSMFHQRLREDRSNLLKRVKEQQEVEADDANGDGHPSRRQAFSREPDKEEVDAYLSSPLTSLECARAMLFPKFVELCAEEMEDWVGKRPV</sequence>
<feature type="region of interest" description="Disordered" evidence="1">
    <location>
        <begin position="607"/>
        <end position="632"/>
    </location>
</feature>
<organism evidence="2">
    <name type="scientific">Cladocopium goreaui</name>
    <dbReference type="NCBI Taxonomy" id="2562237"/>
    <lineage>
        <taxon>Eukaryota</taxon>
        <taxon>Sar</taxon>
        <taxon>Alveolata</taxon>
        <taxon>Dinophyceae</taxon>
        <taxon>Suessiales</taxon>
        <taxon>Symbiodiniaceae</taxon>
        <taxon>Cladocopium</taxon>
    </lineage>
</organism>
<dbReference type="EMBL" id="CAMXCT020000127">
    <property type="protein sequence ID" value="CAL1127690.1"/>
    <property type="molecule type" value="Genomic_DNA"/>
</dbReference>
<dbReference type="EMBL" id="CAMXCT030000127">
    <property type="protein sequence ID" value="CAL4761627.1"/>
    <property type="molecule type" value="Genomic_DNA"/>
</dbReference>
<evidence type="ECO:0000313" key="4">
    <source>
        <dbReference type="EMBL" id="CAL4761627.1"/>
    </source>
</evidence>
<gene>
    <name evidence="2" type="ORF">C1SCF055_LOCUS2729</name>
</gene>
<accession>A0A9P1FGZ7</accession>
<evidence type="ECO:0000313" key="2">
    <source>
        <dbReference type="EMBL" id="CAI3974315.1"/>
    </source>
</evidence>
<protein>
    <submittedName>
        <fullName evidence="4">EF-hand domain-containing protein</fullName>
    </submittedName>
</protein>
<dbReference type="OrthoDB" id="447764at2759"/>
<keyword evidence="5" id="KW-1185">Reference proteome</keyword>
<dbReference type="AlphaFoldDB" id="A0A9P1FGZ7"/>
<evidence type="ECO:0000313" key="5">
    <source>
        <dbReference type="Proteomes" id="UP001152797"/>
    </source>
</evidence>
<evidence type="ECO:0000256" key="1">
    <source>
        <dbReference type="SAM" id="MobiDB-lite"/>
    </source>
</evidence>
<comment type="caution">
    <text evidence="2">The sequence shown here is derived from an EMBL/GenBank/DDBJ whole genome shotgun (WGS) entry which is preliminary data.</text>
</comment>
<reference evidence="3" key="2">
    <citation type="submission" date="2024-04" db="EMBL/GenBank/DDBJ databases">
        <authorList>
            <person name="Chen Y."/>
            <person name="Shah S."/>
            <person name="Dougan E. K."/>
            <person name="Thang M."/>
            <person name="Chan C."/>
        </authorList>
    </citation>
    <scope>NUCLEOTIDE SEQUENCE [LARGE SCALE GENOMIC DNA]</scope>
</reference>